<dbReference type="SMART" id="SM00387">
    <property type="entry name" value="HATPase_c"/>
    <property type="match status" value="1"/>
</dbReference>
<dbReference type="InterPro" id="IPR004358">
    <property type="entry name" value="Sig_transdc_His_kin-like_C"/>
</dbReference>
<feature type="domain" description="PAS" evidence="10">
    <location>
        <begin position="504"/>
        <end position="559"/>
    </location>
</feature>
<keyword evidence="7" id="KW-0067">ATP-binding</keyword>
<name>A0A142V9W0_9CHLR</name>
<evidence type="ECO:0000259" key="9">
    <source>
        <dbReference type="PROSITE" id="PS50109"/>
    </source>
</evidence>
<feature type="domain" description="Histidine kinase" evidence="9">
    <location>
        <begin position="639"/>
        <end position="850"/>
    </location>
</feature>
<keyword evidence="6 11" id="KW-0418">Kinase</keyword>
<dbReference type="PATRIC" id="fig|61435.8.peg.561"/>
<dbReference type="InterPro" id="IPR035965">
    <property type="entry name" value="PAS-like_dom_sf"/>
</dbReference>
<evidence type="ECO:0000256" key="5">
    <source>
        <dbReference type="ARBA" id="ARBA00022741"/>
    </source>
</evidence>
<accession>A0A142V9W0</accession>
<evidence type="ECO:0000256" key="3">
    <source>
        <dbReference type="ARBA" id="ARBA00022553"/>
    </source>
</evidence>
<evidence type="ECO:0000256" key="4">
    <source>
        <dbReference type="ARBA" id="ARBA00022679"/>
    </source>
</evidence>
<dbReference type="InterPro" id="IPR036097">
    <property type="entry name" value="HisK_dim/P_sf"/>
</dbReference>
<organism evidence="11 12">
    <name type="scientific">Dehalococcoides mccartyi</name>
    <dbReference type="NCBI Taxonomy" id="61435"/>
    <lineage>
        <taxon>Bacteria</taxon>
        <taxon>Bacillati</taxon>
        <taxon>Chloroflexota</taxon>
        <taxon>Dehalococcoidia</taxon>
        <taxon>Dehalococcoidales</taxon>
        <taxon>Dehalococcoidaceae</taxon>
        <taxon>Dehalococcoides</taxon>
    </lineage>
</organism>
<dbReference type="Pfam" id="PF02518">
    <property type="entry name" value="HATPase_c"/>
    <property type="match status" value="1"/>
</dbReference>
<dbReference type="GO" id="GO:0000155">
    <property type="term" value="F:phosphorelay sensor kinase activity"/>
    <property type="evidence" value="ECO:0007669"/>
    <property type="project" value="InterPro"/>
</dbReference>
<keyword evidence="8" id="KW-0902">Two-component regulatory system</keyword>
<dbReference type="PROSITE" id="PS50112">
    <property type="entry name" value="PAS"/>
    <property type="match status" value="3"/>
</dbReference>
<feature type="domain" description="PAS" evidence="10">
    <location>
        <begin position="22"/>
        <end position="79"/>
    </location>
</feature>
<dbReference type="Gene3D" id="3.30.450.20">
    <property type="entry name" value="PAS domain"/>
    <property type="match status" value="4"/>
</dbReference>
<evidence type="ECO:0000313" key="12">
    <source>
        <dbReference type="Proteomes" id="UP000076394"/>
    </source>
</evidence>
<evidence type="ECO:0000259" key="10">
    <source>
        <dbReference type="PROSITE" id="PS50112"/>
    </source>
</evidence>
<dbReference type="SMART" id="SM00091">
    <property type="entry name" value="PAS"/>
    <property type="match status" value="4"/>
</dbReference>
<dbReference type="SUPFAM" id="SSF55874">
    <property type="entry name" value="ATPase domain of HSP90 chaperone/DNA topoisomerase II/histidine kinase"/>
    <property type="match status" value="1"/>
</dbReference>
<dbReference type="InterPro" id="IPR036890">
    <property type="entry name" value="HATPase_C_sf"/>
</dbReference>
<evidence type="ECO:0000256" key="2">
    <source>
        <dbReference type="ARBA" id="ARBA00012438"/>
    </source>
</evidence>
<dbReference type="Pfam" id="PF08448">
    <property type="entry name" value="PAS_4"/>
    <property type="match status" value="1"/>
</dbReference>
<gene>
    <name evidence="11" type="ORF">Dm11a5_0565</name>
</gene>
<dbReference type="SUPFAM" id="SSF47384">
    <property type="entry name" value="Homodimeric domain of signal transducing histidine kinase"/>
    <property type="match status" value="1"/>
</dbReference>
<evidence type="ECO:0000256" key="6">
    <source>
        <dbReference type="ARBA" id="ARBA00022777"/>
    </source>
</evidence>
<evidence type="ECO:0000256" key="8">
    <source>
        <dbReference type="ARBA" id="ARBA00023012"/>
    </source>
</evidence>
<keyword evidence="4" id="KW-0808">Transferase</keyword>
<dbReference type="NCBIfam" id="TIGR00229">
    <property type="entry name" value="sensory_box"/>
    <property type="match status" value="4"/>
</dbReference>
<evidence type="ECO:0000256" key="7">
    <source>
        <dbReference type="ARBA" id="ARBA00022840"/>
    </source>
</evidence>
<feature type="domain" description="PAS" evidence="10">
    <location>
        <begin position="261"/>
        <end position="304"/>
    </location>
</feature>
<dbReference type="AlphaFoldDB" id="A0A142V9W0"/>
<dbReference type="PRINTS" id="PR00344">
    <property type="entry name" value="BCTRLSENSOR"/>
</dbReference>
<dbReference type="CDD" id="cd00130">
    <property type="entry name" value="PAS"/>
    <property type="match status" value="3"/>
</dbReference>
<dbReference type="Gene3D" id="1.10.287.130">
    <property type="match status" value="1"/>
</dbReference>
<dbReference type="OrthoDB" id="9815750at2"/>
<dbReference type="SUPFAM" id="SSF55785">
    <property type="entry name" value="PYP-like sensor domain (PAS domain)"/>
    <property type="match status" value="4"/>
</dbReference>
<protein>
    <recommendedName>
        <fullName evidence="2">histidine kinase</fullName>
        <ecNumber evidence="2">2.7.13.3</ecNumber>
    </recommendedName>
</protein>
<dbReference type="InterPro" id="IPR000014">
    <property type="entry name" value="PAS"/>
</dbReference>
<dbReference type="EC" id="2.7.13.3" evidence="2"/>
<dbReference type="Pfam" id="PF00512">
    <property type="entry name" value="HisKA"/>
    <property type="match status" value="1"/>
</dbReference>
<dbReference type="EMBL" id="CP011127">
    <property type="protein sequence ID" value="AMU86391.1"/>
    <property type="molecule type" value="Genomic_DNA"/>
</dbReference>
<dbReference type="CDD" id="cd00082">
    <property type="entry name" value="HisKA"/>
    <property type="match status" value="1"/>
</dbReference>
<dbReference type="Pfam" id="PF13426">
    <property type="entry name" value="PAS_9"/>
    <property type="match status" value="3"/>
</dbReference>
<dbReference type="GO" id="GO:0005524">
    <property type="term" value="F:ATP binding"/>
    <property type="evidence" value="ECO:0007669"/>
    <property type="project" value="UniProtKB-KW"/>
</dbReference>
<dbReference type="SMART" id="SM00388">
    <property type="entry name" value="HisKA"/>
    <property type="match status" value="1"/>
</dbReference>
<keyword evidence="3" id="KW-0597">Phosphoprotein</keyword>
<dbReference type="InterPro" id="IPR003594">
    <property type="entry name" value="HATPase_dom"/>
</dbReference>
<dbReference type="PANTHER" id="PTHR43065">
    <property type="entry name" value="SENSOR HISTIDINE KINASE"/>
    <property type="match status" value="1"/>
</dbReference>
<reference evidence="11 12" key="1">
    <citation type="submission" date="2015-03" db="EMBL/GenBank/DDBJ databases">
        <title>Genomic characterization of Dehalococcoides mccartyi strain 11a5, an unusal plasmid-containing chloroethene dechlorinator.</title>
        <authorList>
            <person name="Zhao S."/>
            <person name="Ding C."/>
            <person name="He J."/>
        </authorList>
    </citation>
    <scope>NUCLEOTIDE SEQUENCE [LARGE SCALE GENOMIC DNA]</scope>
    <source>
        <strain evidence="11 12">11a5</strain>
    </source>
</reference>
<evidence type="ECO:0000313" key="11">
    <source>
        <dbReference type="EMBL" id="AMU86391.1"/>
    </source>
</evidence>
<dbReference type="RefSeq" id="WP_011309137.1">
    <property type="nucleotide sequence ID" value="NZ_CP011127.1"/>
</dbReference>
<dbReference type="PROSITE" id="PS50109">
    <property type="entry name" value="HIS_KIN"/>
    <property type="match status" value="1"/>
</dbReference>
<dbReference type="InterPro" id="IPR005467">
    <property type="entry name" value="His_kinase_dom"/>
</dbReference>
<dbReference type="InterPro" id="IPR013656">
    <property type="entry name" value="PAS_4"/>
</dbReference>
<proteinExistence type="predicted"/>
<dbReference type="Proteomes" id="UP000076394">
    <property type="component" value="Chromosome"/>
</dbReference>
<dbReference type="Gene3D" id="3.30.565.10">
    <property type="entry name" value="Histidine kinase-like ATPase, C-terminal domain"/>
    <property type="match status" value="1"/>
</dbReference>
<dbReference type="InterPro" id="IPR003661">
    <property type="entry name" value="HisK_dim/P_dom"/>
</dbReference>
<dbReference type="PANTHER" id="PTHR43065:SF46">
    <property type="entry name" value="C4-DICARBOXYLATE TRANSPORT SENSOR PROTEIN DCTB"/>
    <property type="match status" value="1"/>
</dbReference>
<sequence length="852" mass="96599">MQDQYRSCHTSARQNVLPESADLTEILSMIESTRNLVLIFKTSPEPQLIYVSSNSASISGYSPEDYLANPTLSQDILKPIGLEPNTHTLDRFRIPLGPIPCYIPCKKGLPVSAEILCKLSSGRLIFYIQCQHQVRHNANHPDFSDKNLPATPLVMGFQPDGKLIFANHIFEEVTGYLVSEVTGEDWKSCGLFSRETTDLIIKMFQDRKPDTGQPFELQLIHKNGQTCWFSGHSRIINRDNKSSYLQLSASDITICKKSEKMLRLTRFALEQTTDAIFWTDSEGNFIDVNQSACNSLGYRREDLLKLKVTDIDALITNQIDWKAHWKNLKTSAYLSFESIHRNISGEEIPVEITANYMQCDNMEYNVAIARNIHLRKKAEKQLKFTSFSVEHTADSVLWINQSGSIIAANMSACQSLGYTRTELCSLNVININPVCVAERWKTLWVRLKQAINFSLESDMFTKNGQQIPIEVMCNFLEFEGIDYCCAVLRDITERKKVDARLLRAAEEWRITFDNISDIVFLLDNDFNIQRANRAFTKTLNCQPQDVLNKKCYQVLHHADCPKVNCPKLIAFNTKKTQRIAYFEENIDKHFEETIDPILDANGLSMGTVHTIKDVTEHHKIAAQLMITDRLASLGELSAGLAHELNNPLTSVIGFSELIQEKILPEDLRQDIQIISQEAQRAAEIIRNLLTFARRHEPSKDWVDMNQIIHKVLAICNYGQKVHNIQLITNLDPNLPEIKADYFQMQQVLLNIVINAEYFMTQSHGEGTIVISSRKFNDSIQISIRDDGPGMSENVLNHIFDPFFTTKEVGKGTGLGLSIGHGIITQHGGKLYAESSEGKGATFFIEIPINQPD</sequence>
<comment type="catalytic activity">
    <reaction evidence="1">
        <text>ATP + protein L-histidine = ADP + protein N-phospho-L-histidine.</text>
        <dbReference type="EC" id="2.7.13.3"/>
    </reaction>
</comment>
<keyword evidence="5" id="KW-0547">Nucleotide-binding</keyword>
<evidence type="ECO:0000256" key="1">
    <source>
        <dbReference type="ARBA" id="ARBA00000085"/>
    </source>
</evidence>